<feature type="domain" description="Sulfatase-modifying factor enzyme-like" evidence="1">
    <location>
        <begin position="1"/>
        <end position="218"/>
    </location>
</feature>
<organism evidence="2 3">
    <name type="scientific">Candidatus Thiomargarita nelsonii</name>
    <dbReference type="NCBI Taxonomy" id="1003181"/>
    <lineage>
        <taxon>Bacteria</taxon>
        <taxon>Pseudomonadati</taxon>
        <taxon>Pseudomonadota</taxon>
        <taxon>Gammaproteobacteria</taxon>
        <taxon>Thiotrichales</taxon>
        <taxon>Thiotrichaceae</taxon>
        <taxon>Thiomargarita</taxon>
    </lineage>
</organism>
<evidence type="ECO:0000313" key="3">
    <source>
        <dbReference type="Proteomes" id="UP000030428"/>
    </source>
</evidence>
<evidence type="ECO:0000313" key="2">
    <source>
        <dbReference type="EMBL" id="TGO03475.1"/>
    </source>
</evidence>
<name>A0A4E0QWV6_9GAMM</name>
<dbReference type="InterPro" id="IPR051043">
    <property type="entry name" value="Sulfatase_Mod_Factor_Kinase"/>
</dbReference>
<dbReference type="PANTHER" id="PTHR23150:SF35">
    <property type="entry name" value="BLL6746 PROTEIN"/>
    <property type="match status" value="1"/>
</dbReference>
<sequence length="219" mass="24926">MVKIPAGRFRMGGNEVSVSAFAMGKYEVTFAEYDKFAEATGREKPDDRGWGRGNRPVINVSWYDANAYAEWLSEQTGKQYRLPTEAQWEYGARAGTETEYWWGNTASHEYANYGADECCSGLAEGKDRWEYTAPVGSFAANPFGLYDTAGNVWEWTCSEYESRYSGQEQRCAKKINENNRLSLRGGSWINDTTRVRSAYRNGRRPTYRNGVVGFRLARL</sequence>
<dbReference type="GO" id="GO:0120147">
    <property type="term" value="F:formylglycine-generating oxidase activity"/>
    <property type="evidence" value="ECO:0007669"/>
    <property type="project" value="TreeGrafter"/>
</dbReference>
<dbReference type="SUPFAM" id="SSF56436">
    <property type="entry name" value="C-type lectin-like"/>
    <property type="match status" value="1"/>
</dbReference>
<dbReference type="Gene3D" id="3.90.1580.10">
    <property type="entry name" value="paralog of FGE (formylglycine-generating enzyme)"/>
    <property type="match status" value="1"/>
</dbReference>
<dbReference type="PANTHER" id="PTHR23150">
    <property type="entry name" value="SULFATASE MODIFYING FACTOR 1, 2"/>
    <property type="match status" value="1"/>
</dbReference>
<dbReference type="Proteomes" id="UP000030428">
    <property type="component" value="Unassembled WGS sequence"/>
</dbReference>
<protein>
    <recommendedName>
        <fullName evidence="1">Sulfatase-modifying factor enzyme-like domain-containing protein</fullName>
    </recommendedName>
</protein>
<dbReference type="InterPro" id="IPR042095">
    <property type="entry name" value="SUMF_sf"/>
</dbReference>
<keyword evidence="3" id="KW-1185">Reference proteome</keyword>
<comment type="caution">
    <text evidence="2">The sequence shown here is derived from an EMBL/GenBank/DDBJ whole genome shotgun (WGS) entry which is preliminary data.</text>
</comment>
<dbReference type="AlphaFoldDB" id="A0A4E0QWV6"/>
<dbReference type="InterPro" id="IPR005532">
    <property type="entry name" value="SUMF_dom"/>
</dbReference>
<evidence type="ECO:0000259" key="1">
    <source>
        <dbReference type="Pfam" id="PF03781"/>
    </source>
</evidence>
<accession>A0A4E0QWV6</accession>
<dbReference type="InterPro" id="IPR016187">
    <property type="entry name" value="CTDL_fold"/>
</dbReference>
<proteinExistence type="predicted"/>
<reference evidence="2 3" key="1">
    <citation type="journal article" date="2016" name="Front. Microbiol.">
        <title>Single-Cell (Meta-)Genomics of a Dimorphic Candidatus Thiomargarita nelsonii Reveals Genomic Plasticity.</title>
        <authorList>
            <person name="Flood B.E."/>
            <person name="Fliss P."/>
            <person name="Jones D.S."/>
            <person name="Dick G.J."/>
            <person name="Jain S."/>
            <person name="Kaster A.K."/>
            <person name="Winkel M."/>
            <person name="Mussmann M."/>
            <person name="Bailey J."/>
        </authorList>
    </citation>
    <scope>NUCLEOTIDE SEQUENCE [LARGE SCALE GENOMIC DNA]</scope>
    <source>
        <strain evidence="2">Hydrate Ridge</strain>
    </source>
</reference>
<dbReference type="Pfam" id="PF03781">
    <property type="entry name" value="FGE-sulfatase"/>
    <property type="match status" value="1"/>
</dbReference>
<dbReference type="EMBL" id="JSZA02000017">
    <property type="protein sequence ID" value="TGO03475.1"/>
    <property type="molecule type" value="Genomic_DNA"/>
</dbReference>
<gene>
    <name evidence="2" type="ORF">PN36_05930</name>
</gene>